<sequence length="170" mass="19805">MKKRTIKQELFYLFSMELFSAVIFWVVYGMWVRAEPWVGKAAIYYPLIVLIVILVQGSLYWLNCLMRLKKQNALDTQQIARIYRLFKIMDYGLLAAYIPVLLFTKSFSVVGMLIWLFAIIELINYFHYRLSYYTKSGLGLQIIKPLRSLISGTAVKSQIAKEILSVQKGK</sequence>
<keyword evidence="1" id="KW-0812">Transmembrane</keyword>
<dbReference type="EMBL" id="JAFLVR010000027">
    <property type="protein sequence ID" value="MBO0452995.1"/>
    <property type="molecule type" value="Genomic_DNA"/>
</dbReference>
<name>A0ABS3HHR2_9ENTE</name>
<feature type="transmembrane region" description="Helical" evidence="1">
    <location>
        <begin position="82"/>
        <end position="100"/>
    </location>
</feature>
<keyword evidence="1" id="KW-0472">Membrane</keyword>
<dbReference type="RefSeq" id="WP_207108767.1">
    <property type="nucleotide sequence ID" value="NZ_JAFLVR010000027.1"/>
</dbReference>
<evidence type="ECO:0000256" key="1">
    <source>
        <dbReference type="SAM" id="Phobius"/>
    </source>
</evidence>
<feature type="transmembrane region" description="Helical" evidence="1">
    <location>
        <begin position="12"/>
        <end position="31"/>
    </location>
</feature>
<organism evidence="2 3">
    <name type="scientific">Candidatus Enterococcus murrayae</name>
    <dbReference type="NCBI Taxonomy" id="2815321"/>
    <lineage>
        <taxon>Bacteria</taxon>
        <taxon>Bacillati</taxon>
        <taxon>Bacillota</taxon>
        <taxon>Bacilli</taxon>
        <taxon>Lactobacillales</taxon>
        <taxon>Enterococcaceae</taxon>
        <taxon>Enterococcus</taxon>
    </lineage>
</organism>
<dbReference type="Proteomes" id="UP000664495">
    <property type="component" value="Unassembled WGS sequence"/>
</dbReference>
<gene>
    <name evidence="2" type="ORF">JZO85_11980</name>
</gene>
<accession>A0ABS3HHR2</accession>
<evidence type="ECO:0000313" key="3">
    <source>
        <dbReference type="Proteomes" id="UP000664495"/>
    </source>
</evidence>
<feature type="transmembrane region" description="Helical" evidence="1">
    <location>
        <begin position="106"/>
        <end position="126"/>
    </location>
</feature>
<feature type="transmembrane region" description="Helical" evidence="1">
    <location>
        <begin position="43"/>
        <end position="62"/>
    </location>
</feature>
<proteinExistence type="predicted"/>
<evidence type="ECO:0000313" key="2">
    <source>
        <dbReference type="EMBL" id="MBO0452995.1"/>
    </source>
</evidence>
<comment type="caution">
    <text evidence="2">The sequence shown here is derived from an EMBL/GenBank/DDBJ whole genome shotgun (WGS) entry which is preliminary data.</text>
</comment>
<keyword evidence="1" id="KW-1133">Transmembrane helix</keyword>
<protein>
    <submittedName>
        <fullName evidence="2">Uncharacterized protein</fullName>
    </submittedName>
</protein>
<keyword evidence="3" id="KW-1185">Reference proteome</keyword>
<reference evidence="2 3" key="1">
    <citation type="submission" date="2021-03" db="EMBL/GenBank/DDBJ databases">
        <title>Enterococcal diversity collection.</title>
        <authorList>
            <person name="Gilmore M.S."/>
            <person name="Schwartzman J."/>
            <person name="Van Tyne D."/>
            <person name="Martin M."/>
            <person name="Earl A.M."/>
            <person name="Manson A.L."/>
            <person name="Straub T."/>
            <person name="Salamzade R."/>
            <person name="Saavedra J."/>
            <person name="Lebreton F."/>
            <person name="Prichula J."/>
            <person name="Schaufler K."/>
            <person name="Gaca A."/>
            <person name="Sgardioli B."/>
            <person name="Wagenaar J."/>
            <person name="Strong T."/>
        </authorList>
    </citation>
    <scope>NUCLEOTIDE SEQUENCE [LARGE SCALE GENOMIC DNA]</scope>
    <source>
        <strain evidence="2 3">MJM16</strain>
    </source>
</reference>